<name>A0A4S4M9V2_9AGAM</name>
<proteinExistence type="predicted"/>
<dbReference type="Proteomes" id="UP000310158">
    <property type="component" value="Unassembled WGS sequence"/>
</dbReference>
<dbReference type="EMBL" id="SGPL01000005">
    <property type="protein sequence ID" value="THH21291.1"/>
    <property type="molecule type" value="Genomic_DNA"/>
</dbReference>
<protein>
    <submittedName>
        <fullName evidence="2">Uncharacterized protein</fullName>
    </submittedName>
</protein>
<feature type="region of interest" description="Disordered" evidence="1">
    <location>
        <begin position="164"/>
        <end position="185"/>
    </location>
</feature>
<feature type="compositionally biased region" description="Low complexity" evidence="1">
    <location>
        <begin position="41"/>
        <end position="52"/>
    </location>
</feature>
<evidence type="ECO:0000313" key="3">
    <source>
        <dbReference type="Proteomes" id="UP000310158"/>
    </source>
</evidence>
<sequence length="203" mass="21805">MHAIRFASKHIHTRTFSQTLRANTTQTRSFYSPFAVLSQGSPSPSTTTPSSSYEKQTDAVLEEEHSARTVYVVSEPDPSDRPYTVPAGAYPTSLPYVKFSQTEAPEARSAQVSSASSNVAHPNLTRRVPQNLAGVGDSGAVRYRDAPGAMGVKGGSFGGLGLMDEASTEKAQEELASRNPQPLGEVAEEYSKLGLEGAWRARK</sequence>
<evidence type="ECO:0000256" key="1">
    <source>
        <dbReference type="SAM" id="MobiDB-lite"/>
    </source>
</evidence>
<reference evidence="2 3" key="1">
    <citation type="submission" date="2019-02" db="EMBL/GenBank/DDBJ databases">
        <title>Genome sequencing of the rare red list fungi Bondarzewia mesenterica.</title>
        <authorList>
            <person name="Buettner E."/>
            <person name="Kellner H."/>
        </authorList>
    </citation>
    <scope>NUCLEOTIDE SEQUENCE [LARGE SCALE GENOMIC DNA]</scope>
    <source>
        <strain evidence="2 3">DSM 108281</strain>
    </source>
</reference>
<gene>
    <name evidence="2" type="ORF">EW146_g232</name>
</gene>
<organism evidence="2 3">
    <name type="scientific">Bondarzewia mesenterica</name>
    <dbReference type="NCBI Taxonomy" id="1095465"/>
    <lineage>
        <taxon>Eukaryota</taxon>
        <taxon>Fungi</taxon>
        <taxon>Dikarya</taxon>
        <taxon>Basidiomycota</taxon>
        <taxon>Agaricomycotina</taxon>
        <taxon>Agaricomycetes</taxon>
        <taxon>Russulales</taxon>
        <taxon>Bondarzewiaceae</taxon>
        <taxon>Bondarzewia</taxon>
    </lineage>
</organism>
<comment type="caution">
    <text evidence="2">The sequence shown here is derived from an EMBL/GenBank/DDBJ whole genome shotgun (WGS) entry which is preliminary data.</text>
</comment>
<feature type="region of interest" description="Disordered" evidence="1">
    <location>
        <begin position="35"/>
        <end position="56"/>
    </location>
</feature>
<dbReference type="OrthoDB" id="3355886at2759"/>
<keyword evidence="3" id="KW-1185">Reference proteome</keyword>
<dbReference type="AlphaFoldDB" id="A0A4S4M9V2"/>
<evidence type="ECO:0000313" key="2">
    <source>
        <dbReference type="EMBL" id="THH21291.1"/>
    </source>
</evidence>
<accession>A0A4S4M9V2</accession>
<feature type="compositionally biased region" description="Basic and acidic residues" evidence="1">
    <location>
        <begin position="167"/>
        <end position="176"/>
    </location>
</feature>